<protein>
    <recommendedName>
        <fullName evidence="5">Biogenesis of lysosome-related organelles complex 1 subunit 2</fullName>
    </recommendedName>
</protein>
<dbReference type="GO" id="GO:0000930">
    <property type="term" value="C:gamma-tubulin complex"/>
    <property type="evidence" value="ECO:0007669"/>
    <property type="project" value="TreeGrafter"/>
</dbReference>
<evidence type="ECO:0000256" key="1">
    <source>
        <dbReference type="ARBA" id="ARBA00008468"/>
    </source>
</evidence>
<comment type="similarity">
    <text evidence="1">Belongs to the BLOC1S2 family.</text>
</comment>
<reference evidence="3" key="1">
    <citation type="submission" date="2020-05" db="EMBL/GenBank/DDBJ databases">
        <title>Phylogenomic resolution of chytrid fungi.</title>
        <authorList>
            <person name="Stajich J.E."/>
            <person name="Amses K."/>
            <person name="Simmons R."/>
            <person name="Seto K."/>
            <person name="Myers J."/>
            <person name="Bonds A."/>
            <person name="Quandt C.A."/>
            <person name="Barry K."/>
            <person name="Liu P."/>
            <person name="Grigoriev I."/>
            <person name="Longcore J.E."/>
            <person name="James T.Y."/>
        </authorList>
    </citation>
    <scope>NUCLEOTIDE SEQUENCE</scope>
    <source>
        <strain evidence="3">JEL0318</strain>
    </source>
</reference>
<dbReference type="Proteomes" id="UP001212841">
    <property type="component" value="Unassembled WGS sequence"/>
</dbReference>
<sequence>MNNLARDKYAEYNATAQGLISTMASLQQTYTDIDPIIHQIFDLERQVGNIEQVVAELDDYTRRLEDTFKRKAK</sequence>
<dbReference type="InterPro" id="IPR019269">
    <property type="entry name" value="BLOC1_su2"/>
</dbReference>
<evidence type="ECO:0000313" key="4">
    <source>
        <dbReference type="Proteomes" id="UP001212841"/>
    </source>
</evidence>
<dbReference type="PANTHER" id="PTHR46479">
    <property type="entry name" value="BIOGENESIS OF LYSOSOME-RELATED ORGANELLES COMPLEX 1 SUBUNIT 2"/>
    <property type="match status" value="1"/>
</dbReference>
<comment type="caution">
    <text evidence="3">The sequence shown here is derived from an EMBL/GenBank/DDBJ whole genome shotgun (WGS) entry which is preliminary data.</text>
</comment>
<dbReference type="PANTHER" id="PTHR46479:SF1">
    <property type="entry name" value="BIOGENESIS OF LYSOSOME-RELATED ORGANELLES COMPLEX 1 SUBUNIT 2"/>
    <property type="match status" value="1"/>
</dbReference>
<organism evidence="3 4">
    <name type="scientific">Rhizophlyctis rosea</name>
    <dbReference type="NCBI Taxonomy" id="64517"/>
    <lineage>
        <taxon>Eukaryota</taxon>
        <taxon>Fungi</taxon>
        <taxon>Fungi incertae sedis</taxon>
        <taxon>Chytridiomycota</taxon>
        <taxon>Chytridiomycota incertae sedis</taxon>
        <taxon>Chytridiomycetes</taxon>
        <taxon>Rhizophlyctidales</taxon>
        <taxon>Rhizophlyctidaceae</taxon>
        <taxon>Rhizophlyctis</taxon>
    </lineage>
</organism>
<dbReference type="EMBL" id="JADGJD010000172">
    <property type="protein sequence ID" value="KAJ3053891.1"/>
    <property type="molecule type" value="Genomic_DNA"/>
</dbReference>
<keyword evidence="4" id="KW-1185">Reference proteome</keyword>
<proteinExistence type="inferred from homology"/>
<feature type="coiled-coil region" evidence="2">
    <location>
        <begin position="43"/>
        <end position="70"/>
    </location>
</feature>
<name>A0AAD5SIE0_9FUNG</name>
<dbReference type="Pfam" id="PF10046">
    <property type="entry name" value="BLOC1_2"/>
    <property type="match status" value="1"/>
</dbReference>
<evidence type="ECO:0000256" key="2">
    <source>
        <dbReference type="SAM" id="Coils"/>
    </source>
</evidence>
<dbReference type="AlphaFoldDB" id="A0AAD5SIE0"/>
<evidence type="ECO:0008006" key="5">
    <source>
        <dbReference type="Google" id="ProtNLM"/>
    </source>
</evidence>
<gene>
    <name evidence="3" type="ORF">HK097_003129</name>
</gene>
<dbReference type="GO" id="GO:0016197">
    <property type="term" value="P:endosomal transport"/>
    <property type="evidence" value="ECO:0007669"/>
    <property type="project" value="TreeGrafter"/>
</dbReference>
<evidence type="ECO:0000313" key="3">
    <source>
        <dbReference type="EMBL" id="KAJ3053891.1"/>
    </source>
</evidence>
<accession>A0AAD5SIE0</accession>
<dbReference type="GO" id="GO:0032418">
    <property type="term" value="P:lysosome localization"/>
    <property type="evidence" value="ECO:0007669"/>
    <property type="project" value="TreeGrafter"/>
</dbReference>
<keyword evidence="2" id="KW-0175">Coiled coil</keyword>
<dbReference type="GO" id="GO:0043015">
    <property type="term" value="F:gamma-tubulin binding"/>
    <property type="evidence" value="ECO:0007669"/>
    <property type="project" value="TreeGrafter"/>
</dbReference>
<dbReference type="GO" id="GO:0031083">
    <property type="term" value="C:BLOC-1 complex"/>
    <property type="evidence" value="ECO:0007669"/>
    <property type="project" value="TreeGrafter"/>
</dbReference>
<dbReference type="GO" id="GO:0099078">
    <property type="term" value="C:BORC complex"/>
    <property type="evidence" value="ECO:0007669"/>
    <property type="project" value="TreeGrafter"/>
</dbReference>